<dbReference type="Pfam" id="PF02308">
    <property type="entry name" value="MgtC"/>
    <property type="match status" value="1"/>
</dbReference>
<accession>A0A5Q2RK53</accession>
<evidence type="ECO:0000256" key="1">
    <source>
        <dbReference type="ARBA" id="ARBA00004651"/>
    </source>
</evidence>
<keyword evidence="3" id="KW-1003">Cell membrane</keyword>
<feature type="region of interest" description="Disordered" evidence="7">
    <location>
        <begin position="117"/>
        <end position="146"/>
    </location>
</feature>
<reference evidence="10 11" key="1">
    <citation type="submission" date="2019-11" db="EMBL/GenBank/DDBJ databases">
        <authorList>
            <person name="He Y."/>
        </authorList>
    </citation>
    <scope>NUCLEOTIDE SEQUENCE [LARGE SCALE GENOMIC DNA]</scope>
    <source>
        <strain evidence="10 11">SCSIO 58843</strain>
    </source>
</reference>
<evidence type="ECO:0000256" key="8">
    <source>
        <dbReference type="SAM" id="Phobius"/>
    </source>
</evidence>
<evidence type="ECO:0000256" key="6">
    <source>
        <dbReference type="ARBA" id="ARBA00023136"/>
    </source>
</evidence>
<evidence type="ECO:0000256" key="5">
    <source>
        <dbReference type="ARBA" id="ARBA00022989"/>
    </source>
</evidence>
<feature type="transmembrane region" description="Helical" evidence="8">
    <location>
        <begin position="12"/>
        <end position="31"/>
    </location>
</feature>
<protein>
    <submittedName>
        <fullName evidence="10">MgtC/SapB family protein</fullName>
    </submittedName>
</protein>
<evidence type="ECO:0000256" key="7">
    <source>
        <dbReference type="SAM" id="MobiDB-lite"/>
    </source>
</evidence>
<proteinExistence type="inferred from homology"/>
<dbReference type="Proteomes" id="UP000334019">
    <property type="component" value="Chromosome"/>
</dbReference>
<gene>
    <name evidence="10" type="ORF">GH723_16820</name>
</gene>
<keyword evidence="6 8" id="KW-0472">Membrane</keyword>
<organism evidence="10 11">
    <name type="scientific">Actinomarinicola tropica</name>
    <dbReference type="NCBI Taxonomy" id="2789776"/>
    <lineage>
        <taxon>Bacteria</taxon>
        <taxon>Bacillati</taxon>
        <taxon>Actinomycetota</taxon>
        <taxon>Acidimicrobiia</taxon>
        <taxon>Acidimicrobiales</taxon>
        <taxon>Iamiaceae</taxon>
        <taxon>Actinomarinicola</taxon>
    </lineage>
</organism>
<dbReference type="PANTHER" id="PTHR33778">
    <property type="entry name" value="PROTEIN MGTC"/>
    <property type="match status" value="1"/>
</dbReference>
<feature type="transmembrane region" description="Helical" evidence="8">
    <location>
        <begin position="74"/>
        <end position="103"/>
    </location>
</feature>
<evidence type="ECO:0000259" key="9">
    <source>
        <dbReference type="Pfam" id="PF02308"/>
    </source>
</evidence>
<keyword evidence="4 8" id="KW-0812">Transmembrane</keyword>
<dbReference type="EMBL" id="CP045851">
    <property type="protein sequence ID" value="QGG97169.1"/>
    <property type="molecule type" value="Genomic_DNA"/>
</dbReference>
<dbReference type="GO" id="GO:0005886">
    <property type="term" value="C:plasma membrane"/>
    <property type="evidence" value="ECO:0007669"/>
    <property type="project" value="UniProtKB-SubCell"/>
</dbReference>
<dbReference type="PRINTS" id="PR01837">
    <property type="entry name" value="MGTCSAPBPROT"/>
</dbReference>
<feature type="domain" description="MgtC/SapB/SrpB/YhiD N-terminal" evidence="9">
    <location>
        <begin position="3"/>
        <end position="110"/>
    </location>
</feature>
<evidence type="ECO:0000256" key="4">
    <source>
        <dbReference type="ARBA" id="ARBA00022692"/>
    </source>
</evidence>
<dbReference type="AlphaFoldDB" id="A0A5Q2RK53"/>
<evidence type="ECO:0000313" key="11">
    <source>
        <dbReference type="Proteomes" id="UP000334019"/>
    </source>
</evidence>
<comment type="similarity">
    <text evidence="2">Belongs to the MgtC/SapB family.</text>
</comment>
<evidence type="ECO:0000256" key="2">
    <source>
        <dbReference type="ARBA" id="ARBA00009298"/>
    </source>
</evidence>
<keyword evidence="5 8" id="KW-1133">Transmembrane helix</keyword>
<sequence length="146" mass="14470">MANKAAGVRTHMLVATGAALVVGVGDLLIHVDDGTGDPSRTLHGVITGLGFLGAGAIVRHRDATVEGLTTAASLWFAGAVGAGAGLGVPILAAGVTVIGLVVLRVVGRVEARWIEADQGRRPTPGQEPADGAVVDEGPDDGGNPSV</sequence>
<keyword evidence="11" id="KW-1185">Reference proteome</keyword>
<dbReference type="InterPro" id="IPR049177">
    <property type="entry name" value="MgtC_SapB_SrpB_YhiD_N"/>
</dbReference>
<evidence type="ECO:0000313" key="10">
    <source>
        <dbReference type="EMBL" id="QGG97169.1"/>
    </source>
</evidence>
<evidence type="ECO:0000256" key="3">
    <source>
        <dbReference type="ARBA" id="ARBA00022475"/>
    </source>
</evidence>
<dbReference type="InterPro" id="IPR003416">
    <property type="entry name" value="MgtC/SapB/SrpB/YhiD_fam"/>
</dbReference>
<name>A0A5Q2RK53_9ACTN</name>
<comment type="subcellular location">
    <subcellularLocation>
        <location evidence="1">Cell membrane</location>
        <topology evidence="1">Multi-pass membrane protein</topology>
    </subcellularLocation>
</comment>
<dbReference type="KEGG" id="atq:GH723_16820"/>
<dbReference type="PANTHER" id="PTHR33778:SF1">
    <property type="entry name" value="MAGNESIUM TRANSPORTER YHID-RELATED"/>
    <property type="match status" value="1"/>
</dbReference>